<dbReference type="CDD" id="cd09917">
    <property type="entry name" value="F-box_SF"/>
    <property type="match status" value="1"/>
</dbReference>
<dbReference type="InterPro" id="IPR036047">
    <property type="entry name" value="F-box-like_dom_sf"/>
</dbReference>
<organism evidence="3 4">
    <name type="scientific">Lentinula raphanica</name>
    <dbReference type="NCBI Taxonomy" id="153919"/>
    <lineage>
        <taxon>Eukaryota</taxon>
        <taxon>Fungi</taxon>
        <taxon>Dikarya</taxon>
        <taxon>Basidiomycota</taxon>
        <taxon>Agaricomycotina</taxon>
        <taxon>Agaricomycetes</taxon>
        <taxon>Agaricomycetidae</taxon>
        <taxon>Agaricales</taxon>
        <taxon>Marasmiineae</taxon>
        <taxon>Omphalotaceae</taxon>
        <taxon>Lentinula</taxon>
    </lineage>
</organism>
<evidence type="ECO:0000259" key="2">
    <source>
        <dbReference type="PROSITE" id="PS50181"/>
    </source>
</evidence>
<dbReference type="Gene3D" id="1.20.1280.50">
    <property type="match status" value="1"/>
</dbReference>
<dbReference type="AlphaFoldDB" id="A0AA38P547"/>
<evidence type="ECO:0000256" key="1">
    <source>
        <dbReference type="SAM" id="MobiDB-lite"/>
    </source>
</evidence>
<feature type="compositionally biased region" description="Low complexity" evidence="1">
    <location>
        <begin position="63"/>
        <end position="76"/>
    </location>
</feature>
<dbReference type="InterPro" id="IPR001810">
    <property type="entry name" value="F-box_dom"/>
</dbReference>
<dbReference type="Proteomes" id="UP001163846">
    <property type="component" value="Unassembled WGS sequence"/>
</dbReference>
<dbReference type="SUPFAM" id="SSF81383">
    <property type="entry name" value="F-box domain"/>
    <property type="match status" value="1"/>
</dbReference>
<evidence type="ECO:0000313" key="4">
    <source>
        <dbReference type="Proteomes" id="UP001163846"/>
    </source>
</evidence>
<dbReference type="Pfam" id="PF12937">
    <property type="entry name" value="F-box-like"/>
    <property type="match status" value="1"/>
</dbReference>
<gene>
    <name evidence="3" type="ORF">F5878DRAFT_625502</name>
</gene>
<keyword evidence="4" id="KW-1185">Reference proteome</keyword>
<dbReference type="EMBL" id="MU806330">
    <property type="protein sequence ID" value="KAJ3836320.1"/>
    <property type="molecule type" value="Genomic_DNA"/>
</dbReference>
<feature type="domain" description="F-box" evidence="2">
    <location>
        <begin position="107"/>
        <end position="156"/>
    </location>
</feature>
<proteinExistence type="predicted"/>
<dbReference type="SMART" id="SM00256">
    <property type="entry name" value="FBOX"/>
    <property type="match status" value="1"/>
</dbReference>
<feature type="compositionally biased region" description="Polar residues" evidence="1">
    <location>
        <begin position="15"/>
        <end position="30"/>
    </location>
</feature>
<name>A0AA38P547_9AGAR</name>
<feature type="compositionally biased region" description="Acidic residues" evidence="1">
    <location>
        <begin position="37"/>
        <end position="51"/>
    </location>
</feature>
<protein>
    <recommendedName>
        <fullName evidence="2">F-box domain-containing protein</fullName>
    </recommendedName>
</protein>
<reference evidence="3" key="1">
    <citation type="submission" date="2022-08" db="EMBL/GenBank/DDBJ databases">
        <authorList>
            <consortium name="DOE Joint Genome Institute"/>
            <person name="Min B."/>
            <person name="Riley R."/>
            <person name="Sierra-Patev S."/>
            <person name="Naranjo-Ortiz M."/>
            <person name="Looney B."/>
            <person name="Konkel Z."/>
            <person name="Slot J.C."/>
            <person name="Sakamoto Y."/>
            <person name="Steenwyk J.L."/>
            <person name="Rokas A."/>
            <person name="Carro J."/>
            <person name="Camarero S."/>
            <person name="Ferreira P."/>
            <person name="Molpeceres G."/>
            <person name="Ruiz-Duenas F.J."/>
            <person name="Serrano A."/>
            <person name="Henrissat B."/>
            <person name="Drula E."/>
            <person name="Hughes K.W."/>
            <person name="Mata J.L."/>
            <person name="Ishikawa N.K."/>
            <person name="Vargas-Isla R."/>
            <person name="Ushijima S."/>
            <person name="Smith C.A."/>
            <person name="Ahrendt S."/>
            <person name="Andreopoulos W."/>
            <person name="He G."/>
            <person name="Labutti K."/>
            <person name="Lipzen A."/>
            <person name="Ng V."/>
            <person name="Sandor L."/>
            <person name="Barry K."/>
            <person name="Martinez A.T."/>
            <person name="Xiao Y."/>
            <person name="Gibbons J.G."/>
            <person name="Terashima K."/>
            <person name="Hibbett D.S."/>
            <person name="Grigoriev I.V."/>
        </authorList>
    </citation>
    <scope>NUCLEOTIDE SEQUENCE</scope>
    <source>
        <strain evidence="3">TFB9207</strain>
    </source>
</reference>
<feature type="region of interest" description="Disordered" evidence="1">
    <location>
        <begin position="1"/>
        <end position="92"/>
    </location>
</feature>
<dbReference type="PROSITE" id="PS50181">
    <property type="entry name" value="FBOX"/>
    <property type="match status" value="1"/>
</dbReference>
<comment type="caution">
    <text evidence="3">The sequence shown here is derived from an EMBL/GenBank/DDBJ whole genome shotgun (WGS) entry which is preliminary data.</text>
</comment>
<accession>A0AA38P547</accession>
<sequence length="699" mass="80748">MARRSQRVNDKDPTSGDTHVQRSTTDSNVGSKHARDEAEDAGDYEEADDDDAPKRKRKRSKKAAQPSAESSTPSSSNIVVQRPESSIKRQRVPEHFRKVRGKLGLLEKLAKDMPLDVILEIFCYLEPRDLLRLARTSKDLRGILMSKSSENIWRTARGNVEGLPPCPVDLNEPQYANLLFESYCHVCMRSGRCVIILWNFRMRSCRKCLQTFPKVTDSHPLDYWEIIPQEYVRLDITRRNLYCDIRNTEIEQRYKAEYDALETPEDRKTWIGLKLDERCATEQHNELLNDWVRGSLQNRANELVALRNDRKAAILDRLEEIGWRNEAEMIMRGSPHDDDPFSNLKSVRQPKKLTDHGWRSIKNGLVKFLSDAKDERIARERTLLLSHRVTLARETYNGIRSKSDLRVPFPTNGDVLCDQVFRTFIWDTPEDVYLKVALYRSKMLEHLPAILKEWRAAADQKLLAIMQQSRPTATISDLHLATTVFECVRCSNRPPLYYSQLFHHHCCQDRSIAPFDSLINTLPVYCDGPWTPLPLVFSDTHSDIARRLVAACSLDPDTATLQDIYDANPLFECTPCKRDLHDWDGGRLFMRWPIALAHCVQCGHDELSHPLITNHLSEDEKQNVLACEPSSTSSYTSPVCCVHCHEEASPCELVKHLKTEHNDVVDFPDSEKLQALREHWYWNPYLPLMHMGESFRYRG</sequence>
<evidence type="ECO:0000313" key="3">
    <source>
        <dbReference type="EMBL" id="KAJ3836320.1"/>
    </source>
</evidence>